<dbReference type="Pfam" id="PF18306">
    <property type="entry name" value="LDcluster4"/>
    <property type="match status" value="1"/>
</dbReference>
<name>A0ABQ6M3S5_9STRA</name>
<dbReference type="SUPFAM" id="SSF102405">
    <property type="entry name" value="MCP/YpsA-like"/>
    <property type="match status" value="1"/>
</dbReference>
<evidence type="ECO:0000313" key="3">
    <source>
        <dbReference type="Proteomes" id="UP001165060"/>
    </source>
</evidence>
<evidence type="ECO:0000313" key="2">
    <source>
        <dbReference type="EMBL" id="GMI19023.1"/>
    </source>
</evidence>
<sequence>MSLAPYKRRGIVSVIGSWTDEHAELAEPLGREIALAGLSLMTGGGPTGVQKAAARGFTSVPKENRKGVSIAVLWGGMSSHSPIPGYPNEYVEMPVFLKVPRAKIGDHKIHSRNHGNEADVVIALPGSSETRDEIEQAVAYEHPTIIHDFWTGRFPTLWDWGDVADAIAYVKAVMRDREKRPEIHALKAANVNVGKTAADLRDEESRRCIEKGLDNERWVKEEEAREKARRDAQDGEEAGGKEAGLRKV</sequence>
<feature type="region of interest" description="Disordered" evidence="1">
    <location>
        <begin position="219"/>
        <end position="248"/>
    </location>
</feature>
<keyword evidence="3" id="KW-1185">Reference proteome</keyword>
<protein>
    <submittedName>
        <fullName evidence="2">Uncharacterized protein</fullName>
    </submittedName>
</protein>
<comment type="caution">
    <text evidence="2">The sequence shown here is derived from an EMBL/GenBank/DDBJ whole genome shotgun (WGS) entry which is preliminary data.</text>
</comment>
<dbReference type="InterPro" id="IPR041164">
    <property type="entry name" value="LDcluster4"/>
</dbReference>
<proteinExistence type="predicted"/>
<evidence type="ECO:0000256" key="1">
    <source>
        <dbReference type="SAM" id="MobiDB-lite"/>
    </source>
</evidence>
<dbReference type="Gene3D" id="3.40.50.450">
    <property type="match status" value="1"/>
</dbReference>
<reference evidence="2 3" key="1">
    <citation type="journal article" date="2023" name="Commun. Biol.">
        <title>Genome analysis of Parmales, the sister group of diatoms, reveals the evolutionary specialization of diatoms from phago-mixotrophs to photoautotrophs.</title>
        <authorList>
            <person name="Ban H."/>
            <person name="Sato S."/>
            <person name="Yoshikawa S."/>
            <person name="Yamada K."/>
            <person name="Nakamura Y."/>
            <person name="Ichinomiya M."/>
            <person name="Sato N."/>
            <person name="Blanc-Mathieu R."/>
            <person name="Endo H."/>
            <person name="Kuwata A."/>
            <person name="Ogata H."/>
        </authorList>
    </citation>
    <scope>NUCLEOTIDE SEQUENCE [LARGE SCALE GENOMIC DNA]</scope>
</reference>
<organism evidence="2 3">
    <name type="scientific">Tetraparma gracilis</name>
    <dbReference type="NCBI Taxonomy" id="2962635"/>
    <lineage>
        <taxon>Eukaryota</taxon>
        <taxon>Sar</taxon>
        <taxon>Stramenopiles</taxon>
        <taxon>Ochrophyta</taxon>
        <taxon>Bolidophyceae</taxon>
        <taxon>Parmales</taxon>
        <taxon>Triparmaceae</taxon>
        <taxon>Tetraparma</taxon>
    </lineage>
</organism>
<accession>A0ABQ6M3S5</accession>
<dbReference type="Proteomes" id="UP001165060">
    <property type="component" value="Unassembled WGS sequence"/>
</dbReference>
<gene>
    <name evidence="2" type="ORF">TeGR_g6011</name>
</gene>
<dbReference type="EMBL" id="BRYB01002397">
    <property type="protein sequence ID" value="GMI19023.1"/>
    <property type="molecule type" value="Genomic_DNA"/>
</dbReference>